<dbReference type="AlphaFoldDB" id="A0A4Y2SYS1"/>
<sequence>MRQHPISRNKLRYLLGRRTSDSGLAEITPCPLNQFSATVFTSLLEENLVPDECFPIPEKETTIGPSWLSGRKRPGMLMVSSSSMTIPILIAKSRIAAKVQKGSLKATSHIPDSALQSAFPNTYLEQGFLQRET</sequence>
<evidence type="ECO:0000313" key="1">
    <source>
        <dbReference type="EMBL" id="GBN92035.1"/>
    </source>
</evidence>
<comment type="caution">
    <text evidence="1">The sequence shown here is derived from an EMBL/GenBank/DDBJ whole genome shotgun (WGS) entry which is preliminary data.</text>
</comment>
<dbReference type="EMBL" id="BGPR01024188">
    <property type="protein sequence ID" value="GBN92035.1"/>
    <property type="molecule type" value="Genomic_DNA"/>
</dbReference>
<gene>
    <name evidence="1" type="ORF">AVEN_194138_1</name>
</gene>
<accession>A0A4Y2SYS1</accession>
<reference evidence="1 2" key="1">
    <citation type="journal article" date="2019" name="Sci. Rep.">
        <title>Orb-weaving spider Araneus ventricosus genome elucidates the spidroin gene catalogue.</title>
        <authorList>
            <person name="Kono N."/>
            <person name="Nakamura H."/>
            <person name="Ohtoshi R."/>
            <person name="Moran D.A.P."/>
            <person name="Shinohara A."/>
            <person name="Yoshida Y."/>
            <person name="Fujiwara M."/>
            <person name="Mori M."/>
            <person name="Tomita M."/>
            <person name="Arakawa K."/>
        </authorList>
    </citation>
    <scope>NUCLEOTIDE SEQUENCE [LARGE SCALE GENOMIC DNA]</scope>
</reference>
<organism evidence="1 2">
    <name type="scientific">Araneus ventricosus</name>
    <name type="common">Orbweaver spider</name>
    <name type="synonym">Epeira ventricosa</name>
    <dbReference type="NCBI Taxonomy" id="182803"/>
    <lineage>
        <taxon>Eukaryota</taxon>
        <taxon>Metazoa</taxon>
        <taxon>Ecdysozoa</taxon>
        <taxon>Arthropoda</taxon>
        <taxon>Chelicerata</taxon>
        <taxon>Arachnida</taxon>
        <taxon>Araneae</taxon>
        <taxon>Araneomorphae</taxon>
        <taxon>Entelegynae</taxon>
        <taxon>Araneoidea</taxon>
        <taxon>Araneidae</taxon>
        <taxon>Araneus</taxon>
    </lineage>
</organism>
<dbReference type="Proteomes" id="UP000499080">
    <property type="component" value="Unassembled WGS sequence"/>
</dbReference>
<proteinExistence type="predicted"/>
<keyword evidence="2" id="KW-1185">Reference proteome</keyword>
<evidence type="ECO:0000313" key="2">
    <source>
        <dbReference type="Proteomes" id="UP000499080"/>
    </source>
</evidence>
<name>A0A4Y2SYS1_ARAVE</name>
<protein>
    <submittedName>
        <fullName evidence="1">Uncharacterized protein</fullName>
    </submittedName>
</protein>